<feature type="transmembrane region" description="Helical" evidence="10">
    <location>
        <begin position="560"/>
        <end position="581"/>
    </location>
</feature>
<dbReference type="NCBIfam" id="TIGR00728">
    <property type="entry name" value="OPT_sfam"/>
    <property type="match status" value="1"/>
</dbReference>
<keyword evidence="3" id="KW-0813">Transport</keyword>
<dbReference type="RefSeq" id="XP_014180324.1">
    <property type="nucleotide sequence ID" value="XM_014324849.1"/>
</dbReference>
<feature type="transmembrane region" description="Helical" evidence="10">
    <location>
        <begin position="736"/>
        <end position="756"/>
    </location>
</feature>
<dbReference type="Pfam" id="PF03169">
    <property type="entry name" value="OPT"/>
    <property type="match status" value="1"/>
</dbReference>
<gene>
    <name evidence="11" type="ORF">A1Q1_01810</name>
</gene>
<feature type="compositionally biased region" description="Basic and acidic residues" evidence="9">
    <location>
        <begin position="19"/>
        <end position="30"/>
    </location>
</feature>
<evidence type="ECO:0000256" key="9">
    <source>
        <dbReference type="SAM" id="MobiDB-lite"/>
    </source>
</evidence>
<evidence type="ECO:0000256" key="2">
    <source>
        <dbReference type="ARBA" id="ARBA00008807"/>
    </source>
</evidence>
<evidence type="ECO:0000256" key="8">
    <source>
        <dbReference type="ARBA" id="ARBA00023136"/>
    </source>
</evidence>
<evidence type="ECO:0000256" key="4">
    <source>
        <dbReference type="ARBA" id="ARBA00022692"/>
    </source>
</evidence>
<dbReference type="InterPro" id="IPR004813">
    <property type="entry name" value="OPT"/>
</dbReference>
<organism evidence="11 12">
    <name type="scientific">Trichosporon asahii var. asahii (strain ATCC 90039 / CBS 2479 / JCM 2466 / KCTC 7840 / NBRC 103889/ NCYC 2677 / UAMH 7654)</name>
    <name type="common">Yeast</name>
    <dbReference type="NCBI Taxonomy" id="1186058"/>
    <lineage>
        <taxon>Eukaryota</taxon>
        <taxon>Fungi</taxon>
        <taxon>Dikarya</taxon>
        <taxon>Basidiomycota</taxon>
        <taxon>Agaricomycotina</taxon>
        <taxon>Tremellomycetes</taxon>
        <taxon>Trichosporonales</taxon>
        <taxon>Trichosporonaceae</taxon>
        <taxon>Trichosporon</taxon>
    </lineage>
</organism>
<feature type="transmembrane region" description="Helical" evidence="10">
    <location>
        <begin position="670"/>
        <end position="692"/>
    </location>
</feature>
<feature type="transmembrane region" description="Helical" evidence="10">
    <location>
        <begin position="377"/>
        <end position="396"/>
    </location>
</feature>
<feature type="transmembrane region" description="Helical" evidence="10">
    <location>
        <begin position="587"/>
        <end position="609"/>
    </location>
</feature>
<evidence type="ECO:0000256" key="6">
    <source>
        <dbReference type="ARBA" id="ARBA00022927"/>
    </source>
</evidence>
<feature type="transmembrane region" description="Helical" evidence="10">
    <location>
        <begin position="784"/>
        <end position="805"/>
    </location>
</feature>
<sequence length="881" mass="99849">MGSSDIETYNEKGLAPAAGHDRVASPSHDKKGDLWVDDVKVVAADEDAENAAHNYGIHATAEELADAEEKIGDMSLEKCKKIMHEVLLMHQHDQNFSTELVNKIKQLLYDPDVTEHPERHANLIHAMKLEAVMATENSPYEIVRGVVDNFDDPSIPSLTFRTWFIGLLFAGIIGLVNQLFSIRYPSIAISAYVGQLVAFPLGKLLEKIMPTKRFNLFGWHFSFNPGPFNRKEHMLITIMCTIVQNPPYTGNIILAQALPIYFNQPYARTFGYQLVNTLASNFLGLGMAGLFRRFIVYPSFCVWPVQLATLALNKAFHQDDSAAVAGPFKRFYYMSRLKLFYWAFGIYFVWFWFPNFIAPFMNSFDWMAWIAPDNKNYVAMVAVGGAGLGLNPFPTMDWSQVQAILSTLTVPLFSVANQFLGVVLGMFPIIALWYTNTWQTGRFPILDNHTWTNTGKPYNVTMVTDSMGKLVEEKYQAYSEPWMAASNLIIYFFFFAGYSSMVTYTLLYHRHEMAIAFRESWKGLKRSLRRNKNYDDEDEVNLAEDVHMRLMRAYPEVPEWWYLIIFLISFALGIVGIAAFPTGVSPAIVVFGVVLALIFTIPTGLVSAVTGGNITLNVFAEFVGGALVPGDALSMNYFKMYGYIVSAYAINFCGDLKLAHYTKINPRHTFVTQMAATLLASFVACAIFNFQMSFKDVCTPDAEWGMICPGENTFFTAALFFGLTGPRRMFGKGGRYMLLLLGFPVGVFVTLAVYLVQKFFPRNKYMRSLHPVMLFFGPLNYWQYPYNLSHMWLCFIWTWVSWGFVKSRWLAFWNKYNFVLAAALNCSIAIAALVLFFCVEVPGAQMPDWWGTTVVSSVKRPVRIEELPARGYFGPEKGTFN</sequence>
<comment type="subcellular location">
    <subcellularLocation>
        <location evidence="1">Membrane</location>
        <topology evidence="1">Multi-pass membrane protein</topology>
    </subcellularLocation>
</comment>
<evidence type="ECO:0000313" key="12">
    <source>
        <dbReference type="Proteomes" id="UP000002748"/>
    </source>
</evidence>
<evidence type="ECO:0000313" key="11">
    <source>
        <dbReference type="EMBL" id="EJT49161.1"/>
    </source>
</evidence>
<dbReference type="AlphaFoldDB" id="J5T4R2"/>
<evidence type="ECO:0000256" key="5">
    <source>
        <dbReference type="ARBA" id="ARBA00022856"/>
    </source>
</evidence>
<evidence type="ECO:0000256" key="10">
    <source>
        <dbReference type="SAM" id="Phobius"/>
    </source>
</evidence>
<name>J5T4R2_TRIAS</name>
<reference evidence="11 12" key="1">
    <citation type="journal article" date="2012" name="Eukaryot. Cell">
        <title>Draft genome sequence of CBS 2479, the standard type strain of Trichosporon asahii.</title>
        <authorList>
            <person name="Yang R.Y."/>
            <person name="Li H.T."/>
            <person name="Zhu H."/>
            <person name="Zhou G.P."/>
            <person name="Wang M."/>
            <person name="Wang L."/>
        </authorList>
    </citation>
    <scope>NUCLEOTIDE SEQUENCE [LARGE SCALE GENOMIC DNA]</scope>
    <source>
        <strain evidence="12">ATCC 90039 / CBS 2479 / JCM 2466 / KCTC 7840 / NCYC 2677 / UAMH 7654</strain>
    </source>
</reference>
<keyword evidence="6" id="KW-0653">Protein transport</keyword>
<keyword evidence="8 10" id="KW-0472">Membrane</keyword>
<dbReference type="GO" id="GO:0015031">
    <property type="term" value="P:protein transport"/>
    <property type="evidence" value="ECO:0007669"/>
    <property type="project" value="UniProtKB-KW"/>
</dbReference>
<feature type="transmembrane region" description="Helical" evidence="10">
    <location>
        <begin position="163"/>
        <end position="180"/>
    </location>
</feature>
<protein>
    <submittedName>
        <fullName evidence="11">OPT oligopeptide transporter</fullName>
    </submittedName>
</protein>
<evidence type="ECO:0000256" key="1">
    <source>
        <dbReference type="ARBA" id="ARBA00004141"/>
    </source>
</evidence>
<feature type="transmembrane region" description="Helical" evidence="10">
    <location>
        <begin position="408"/>
        <end position="434"/>
    </location>
</feature>
<dbReference type="HOGENOM" id="CLU_004965_1_0_1"/>
<dbReference type="Proteomes" id="UP000002748">
    <property type="component" value="Unassembled WGS sequence"/>
</dbReference>
<feature type="transmembrane region" description="Helical" evidence="10">
    <location>
        <begin position="704"/>
        <end position="724"/>
    </location>
</feature>
<proteinExistence type="inferred from homology"/>
<dbReference type="GO" id="GO:0035673">
    <property type="term" value="F:oligopeptide transmembrane transporter activity"/>
    <property type="evidence" value="ECO:0007669"/>
    <property type="project" value="InterPro"/>
</dbReference>
<dbReference type="GeneID" id="25985324"/>
<keyword evidence="4 10" id="KW-0812">Transmembrane</keyword>
<evidence type="ECO:0000256" key="7">
    <source>
        <dbReference type="ARBA" id="ARBA00022989"/>
    </source>
</evidence>
<comment type="caution">
    <text evidence="11">The sequence shown here is derived from an EMBL/GenBank/DDBJ whole genome shotgun (WGS) entry which is preliminary data.</text>
</comment>
<feature type="transmembrane region" description="Helical" evidence="10">
    <location>
        <begin position="817"/>
        <end position="837"/>
    </location>
</feature>
<feature type="transmembrane region" description="Helical" evidence="10">
    <location>
        <begin position="488"/>
        <end position="508"/>
    </location>
</feature>
<dbReference type="PANTHER" id="PTHR22601">
    <property type="entry name" value="ISP4 LIKE PROTEIN"/>
    <property type="match status" value="1"/>
</dbReference>
<feature type="transmembrane region" description="Helical" evidence="10">
    <location>
        <begin position="339"/>
        <end position="357"/>
    </location>
</feature>
<accession>J5T4R2</accession>
<dbReference type="GO" id="GO:0016020">
    <property type="term" value="C:membrane"/>
    <property type="evidence" value="ECO:0007669"/>
    <property type="project" value="UniProtKB-SubCell"/>
</dbReference>
<comment type="similarity">
    <text evidence="2">Belongs to the oligopeptide OPT transporter family.</text>
</comment>
<dbReference type="OrthoDB" id="9986677at2759"/>
<dbReference type="NCBIfam" id="TIGR00727">
    <property type="entry name" value="ISP4_OPT"/>
    <property type="match status" value="1"/>
</dbReference>
<keyword evidence="5" id="KW-0571">Peptide transport</keyword>
<feature type="region of interest" description="Disordered" evidence="9">
    <location>
        <begin position="1"/>
        <end position="30"/>
    </location>
</feature>
<dbReference type="InterPro" id="IPR004648">
    <property type="entry name" value="Oligpept_transpt"/>
</dbReference>
<dbReference type="EMBL" id="ALBS01000178">
    <property type="protein sequence ID" value="EJT49161.1"/>
    <property type="molecule type" value="Genomic_DNA"/>
</dbReference>
<dbReference type="KEGG" id="tasa:A1Q1_01810"/>
<dbReference type="VEuPathDB" id="FungiDB:A1Q1_01810"/>
<keyword evidence="7 10" id="KW-1133">Transmembrane helix</keyword>
<evidence type="ECO:0000256" key="3">
    <source>
        <dbReference type="ARBA" id="ARBA00022448"/>
    </source>
</evidence>